<reference evidence="2" key="2">
    <citation type="journal article" date="2021" name="PeerJ">
        <title>Extensive microbial diversity within the chicken gut microbiome revealed by metagenomics and culture.</title>
        <authorList>
            <person name="Gilroy R."/>
            <person name="Ravi A."/>
            <person name="Getino M."/>
            <person name="Pursley I."/>
            <person name="Horton D.L."/>
            <person name="Alikhan N.F."/>
            <person name="Baker D."/>
            <person name="Gharbi K."/>
            <person name="Hall N."/>
            <person name="Watson M."/>
            <person name="Adriaenssens E.M."/>
            <person name="Foster-Nyarko E."/>
            <person name="Jarju S."/>
            <person name="Secka A."/>
            <person name="Antonio M."/>
            <person name="Oren A."/>
            <person name="Chaudhuri R.R."/>
            <person name="La Ragione R."/>
            <person name="Hildebrand F."/>
            <person name="Pallen M.J."/>
        </authorList>
    </citation>
    <scope>NUCLEOTIDE SEQUENCE</scope>
    <source>
        <strain evidence="2">CHK160-1198</strain>
    </source>
</reference>
<proteinExistence type="predicted"/>
<dbReference type="GO" id="GO:0016798">
    <property type="term" value="F:hydrolase activity, acting on glycosyl bonds"/>
    <property type="evidence" value="ECO:0007669"/>
    <property type="project" value="UniProtKB-KW"/>
</dbReference>
<dbReference type="EMBL" id="DVNI01000103">
    <property type="protein sequence ID" value="HIU64593.1"/>
    <property type="molecule type" value="Genomic_DNA"/>
</dbReference>
<dbReference type="Pfam" id="PF09992">
    <property type="entry name" value="NAGPA"/>
    <property type="match status" value="1"/>
</dbReference>
<comment type="caution">
    <text evidence="2">The sequence shown here is derived from an EMBL/GenBank/DDBJ whole genome shotgun (WGS) entry which is preliminary data.</text>
</comment>
<protein>
    <submittedName>
        <fullName evidence="2">Phosphodiester glycosidase family protein</fullName>
    </submittedName>
</protein>
<sequence length="459" mass="49722">MRIKFLTIIFVLLFYLPVDAAVIKSVRTGVAPDKTRIVIDLDEPVKYTEQLAGDKLKVTIDAKTSKKVQLTPKSEWIKQVTLIKQGKKGAELTVDLAKAPGTYKVFLLKGPDRLVIDFYRFVLAKQSTILAPGVSYLSWRDYQDTRPVWLHVVEATPASNYALRPVLGKVATIDKAKPSAIAANTGALALINASYFDSTKWVIGNLKIDGVWASAEMQARTALAINKNGQTRILAPVAYQGKVLAGGNVKQLTGVNRERINNDLILYNRFFGTSTTTNQYGIEVRIKDGRVIEVSNTGNMTLDESSEVLSGHGAGAEFLQKLKKGNRVYLTHDLSVTGLEKTNSLVGAGPLLVEGGRKKVLAELENFANDIKVGRAPRTAVGVKADGSILLVVVDGRSVYSSGLTLNELADYMIKLGAISAMNFDGGGSSAMIIKNQVVNKPSDGSERPVRVALGLFSK</sequence>
<dbReference type="PANTHER" id="PTHR40446">
    <property type="entry name" value="N-ACETYLGLUCOSAMINE-1-PHOSPHODIESTER ALPHA-N-ACETYLGLUCOSAMINIDASE"/>
    <property type="match status" value="1"/>
</dbReference>
<evidence type="ECO:0000259" key="1">
    <source>
        <dbReference type="Pfam" id="PF09992"/>
    </source>
</evidence>
<evidence type="ECO:0000313" key="3">
    <source>
        <dbReference type="Proteomes" id="UP000824099"/>
    </source>
</evidence>
<dbReference type="AlphaFoldDB" id="A0A9D1MQT5"/>
<dbReference type="Gene3D" id="2.60.40.3500">
    <property type="match status" value="2"/>
</dbReference>
<feature type="domain" description="Phosphodiester glycosidase" evidence="1">
    <location>
        <begin position="281"/>
        <end position="457"/>
    </location>
</feature>
<dbReference type="Proteomes" id="UP000824099">
    <property type="component" value="Unassembled WGS sequence"/>
</dbReference>
<dbReference type="InterPro" id="IPR018711">
    <property type="entry name" value="NAGPA"/>
</dbReference>
<gene>
    <name evidence="2" type="ORF">IAB06_06135</name>
</gene>
<evidence type="ECO:0000313" key="2">
    <source>
        <dbReference type="EMBL" id="HIU64593.1"/>
    </source>
</evidence>
<accession>A0A9D1MQT5</accession>
<reference evidence="2" key="1">
    <citation type="submission" date="2020-10" db="EMBL/GenBank/DDBJ databases">
        <authorList>
            <person name="Gilroy R."/>
        </authorList>
    </citation>
    <scope>NUCLEOTIDE SEQUENCE</scope>
    <source>
        <strain evidence="2">CHK160-1198</strain>
    </source>
</reference>
<keyword evidence="2" id="KW-0378">Hydrolase</keyword>
<dbReference type="PANTHER" id="PTHR40446:SF2">
    <property type="entry name" value="N-ACETYLGLUCOSAMINE-1-PHOSPHODIESTER ALPHA-N-ACETYLGLUCOSAMINIDASE"/>
    <property type="match status" value="1"/>
</dbReference>
<keyword evidence="2" id="KW-0326">Glycosidase</keyword>
<name>A0A9D1MQT5_9FIRM</name>
<feature type="non-terminal residue" evidence="2">
    <location>
        <position position="459"/>
    </location>
</feature>
<organism evidence="2 3">
    <name type="scientific">Candidatus Avacidaminococcus intestinavium</name>
    <dbReference type="NCBI Taxonomy" id="2840684"/>
    <lineage>
        <taxon>Bacteria</taxon>
        <taxon>Bacillati</taxon>
        <taxon>Bacillota</taxon>
        <taxon>Negativicutes</taxon>
        <taxon>Acidaminococcales</taxon>
        <taxon>Acidaminococcaceae</taxon>
        <taxon>Acidaminococcaceae incertae sedis</taxon>
        <taxon>Candidatus Avacidaminococcus</taxon>
    </lineage>
</organism>